<gene>
    <name evidence="4" type="ORF">BD410DRAFT_796908</name>
</gene>
<keyword evidence="5" id="KW-1185">Reference proteome</keyword>
<protein>
    <submittedName>
        <fullName evidence="4">NAD(P)-binding protein</fullName>
    </submittedName>
</protein>
<dbReference type="SUPFAM" id="SSF51735">
    <property type="entry name" value="NAD(P)-binding Rossmann-fold domains"/>
    <property type="match status" value="1"/>
</dbReference>
<keyword evidence="2" id="KW-0560">Oxidoreductase</keyword>
<evidence type="ECO:0000256" key="1">
    <source>
        <dbReference type="ARBA" id="ARBA00006484"/>
    </source>
</evidence>
<dbReference type="STRING" id="50990.A0A4Y7PIM2"/>
<dbReference type="Pfam" id="PF00106">
    <property type="entry name" value="adh_short"/>
    <property type="match status" value="1"/>
</dbReference>
<proteinExistence type="inferred from homology"/>
<evidence type="ECO:0000256" key="3">
    <source>
        <dbReference type="SAM" id="Phobius"/>
    </source>
</evidence>
<dbReference type="AlphaFoldDB" id="A0A4Y7PIM2"/>
<dbReference type="EMBL" id="ML170304">
    <property type="protein sequence ID" value="TDL14841.1"/>
    <property type="molecule type" value="Genomic_DNA"/>
</dbReference>
<dbReference type="InterPro" id="IPR002347">
    <property type="entry name" value="SDR_fam"/>
</dbReference>
<dbReference type="InterPro" id="IPR036291">
    <property type="entry name" value="NAD(P)-bd_dom_sf"/>
</dbReference>
<dbReference type="VEuPathDB" id="FungiDB:BD410DRAFT_796908"/>
<dbReference type="Proteomes" id="UP000294933">
    <property type="component" value="Unassembled WGS sequence"/>
</dbReference>
<evidence type="ECO:0000313" key="5">
    <source>
        <dbReference type="Proteomes" id="UP000294933"/>
    </source>
</evidence>
<dbReference type="GO" id="GO:0005737">
    <property type="term" value="C:cytoplasm"/>
    <property type="evidence" value="ECO:0007669"/>
    <property type="project" value="TreeGrafter"/>
</dbReference>
<accession>A0A4Y7PIM2</accession>
<evidence type="ECO:0000313" key="4">
    <source>
        <dbReference type="EMBL" id="TDL14841.1"/>
    </source>
</evidence>
<evidence type="ECO:0000256" key="2">
    <source>
        <dbReference type="ARBA" id="ARBA00023002"/>
    </source>
</evidence>
<sequence length="329" mass="35277">MSTKDISSTQLYAHESRIRGQVVLITGLDIQKDGVVTEIASELAKRGAKVIVGGCNAPPSFDDPSSPEGGPVFEICDVNDWDSQVSLFQLTESKFGGVDIVIACSDERELGDFTTIPVDENGRPKQPNVDTLQTNLISVIYTTRLALHYLNKSPNPSSLKRIVFRGAMHSLAGLDSPLYGAAKHGVLGFMRALRDDIELGGIHVSAVAPWSASQEKDLRPQASLVAGAIFFAATDTDPEAKGAIYSFLDDPNGALADPNQPGIVRRTAYLPFTEGTNGLLIKRAERLTNFGQNVKKKGIFLALAGTLPVQLTVLGVLGYVASKVVLDRD</sequence>
<comment type="similarity">
    <text evidence="1">Belongs to the short-chain dehydrogenases/reductases (SDR) family.</text>
</comment>
<dbReference type="OrthoDB" id="5371740at2759"/>
<dbReference type="GO" id="GO:0016616">
    <property type="term" value="F:oxidoreductase activity, acting on the CH-OH group of donors, NAD or NADP as acceptor"/>
    <property type="evidence" value="ECO:0007669"/>
    <property type="project" value="TreeGrafter"/>
</dbReference>
<keyword evidence="3" id="KW-0472">Membrane</keyword>
<dbReference type="PANTHER" id="PTHR44229:SF4">
    <property type="entry name" value="15-HYDROXYPROSTAGLANDIN DEHYDROGENASE [NAD(+)]"/>
    <property type="match status" value="1"/>
</dbReference>
<organism evidence="4 5">
    <name type="scientific">Rickenella mellea</name>
    <dbReference type="NCBI Taxonomy" id="50990"/>
    <lineage>
        <taxon>Eukaryota</taxon>
        <taxon>Fungi</taxon>
        <taxon>Dikarya</taxon>
        <taxon>Basidiomycota</taxon>
        <taxon>Agaricomycotina</taxon>
        <taxon>Agaricomycetes</taxon>
        <taxon>Hymenochaetales</taxon>
        <taxon>Rickenellaceae</taxon>
        <taxon>Rickenella</taxon>
    </lineage>
</organism>
<reference evidence="4 5" key="1">
    <citation type="submission" date="2018-06" db="EMBL/GenBank/DDBJ databases">
        <title>A transcriptomic atlas of mushroom development highlights an independent origin of complex multicellularity.</title>
        <authorList>
            <consortium name="DOE Joint Genome Institute"/>
            <person name="Krizsan K."/>
            <person name="Almasi E."/>
            <person name="Merenyi Z."/>
            <person name="Sahu N."/>
            <person name="Viragh M."/>
            <person name="Koszo T."/>
            <person name="Mondo S."/>
            <person name="Kiss B."/>
            <person name="Balint B."/>
            <person name="Kues U."/>
            <person name="Barry K."/>
            <person name="Hegedus J.C."/>
            <person name="Henrissat B."/>
            <person name="Johnson J."/>
            <person name="Lipzen A."/>
            <person name="Ohm R."/>
            <person name="Nagy I."/>
            <person name="Pangilinan J."/>
            <person name="Yan J."/>
            <person name="Xiong Y."/>
            <person name="Grigoriev I.V."/>
            <person name="Hibbett D.S."/>
            <person name="Nagy L.G."/>
        </authorList>
    </citation>
    <scope>NUCLEOTIDE SEQUENCE [LARGE SCALE GENOMIC DNA]</scope>
    <source>
        <strain evidence="4 5">SZMC22713</strain>
    </source>
</reference>
<dbReference type="Gene3D" id="3.40.50.720">
    <property type="entry name" value="NAD(P)-binding Rossmann-like Domain"/>
    <property type="match status" value="1"/>
</dbReference>
<feature type="transmembrane region" description="Helical" evidence="3">
    <location>
        <begin position="299"/>
        <end position="321"/>
    </location>
</feature>
<name>A0A4Y7PIM2_9AGAM</name>
<keyword evidence="3" id="KW-1133">Transmembrane helix</keyword>
<dbReference type="PANTHER" id="PTHR44229">
    <property type="entry name" value="15-HYDROXYPROSTAGLANDIN DEHYDROGENASE [NAD(+)]"/>
    <property type="match status" value="1"/>
</dbReference>
<keyword evidence="3" id="KW-0812">Transmembrane</keyword>